<dbReference type="PANTHER" id="PTHR33525">
    <property type="match status" value="1"/>
</dbReference>
<dbReference type="Gene3D" id="1.10.3210.10">
    <property type="entry name" value="Hypothetical protein af1432"/>
    <property type="match status" value="1"/>
</dbReference>
<dbReference type="SUPFAM" id="SSF109604">
    <property type="entry name" value="HD-domain/PDEase-like"/>
    <property type="match status" value="1"/>
</dbReference>
<dbReference type="Pfam" id="PF00072">
    <property type="entry name" value="Response_reg"/>
    <property type="match status" value="1"/>
</dbReference>
<dbReference type="Pfam" id="PF08668">
    <property type="entry name" value="HDOD"/>
    <property type="match status" value="1"/>
</dbReference>
<feature type="domain" description="HDOD" evidence="4">
    <location>
        <begin position="141"/>
        <end position="338"/>
    </location>
</feature>
<gene>
    <name evidence="5" type="ORF">DGI_1406</name>
</gene>
<dbReference type="EMBL" id="CP006585">
    <property type="protein sequence ID" value="AGW13252.1"/>
    <property type="molecule type" value="Genomic_DNA"/>
</dbReference>
<dbReference type="PROSITE" id="PS51833">
    <property type="entry name" value="HDOD"/>
    <property type="match status" value="1"/>
</dbReference>
<evidence type="ECO:0000313" key="5">
    <source>
        <dbReference type="EMBL" id="AGW13252.1"/>
    </source>
</evidence>
<dbReference type="PATRIC" id="fig|1121448.10.peg.1401"/>
<dbReference type="PROSITE" id="PS51831">
    <property type="entry name" value="HD"/>
    <property type="match status" value="1"/>
</dbReference>
<protein>
    <submittedName>
        <fullName evidence="5">Putative response regulator</fullName>
    </submittedName>
</protein>
<dbReference type="SMART" id="SM00448">
    <property type="entry name" value="REC"/>
    <property type="match status" value="1"/>
</dbReference>
<dbReference type="STRING" id="1121448.DGI_1406"/>
<reference evidence="5 6" key="1">
    <citation type="journal article" date="2013" name="J. Bacteriol.">
        <title>Roles of HynAB and Ech, the only two hydrogenases found in the model sulfate reducer Desulfovibrio gigas.</title>
        <authorList>
            <person name="Morais-Silva F.O."/>
            <person name="Santos C.I."/>
            <person name="Rodrigues R."/>
            <person name="Pereira I.A."/>
            <person name="Rodrigues-Pousada C."/>
        </authorList>
    </citation>
    <scope>NUCLEOTIDE SEQUENCE [LARGE SCALE GENOMIC DNA]</scope>
    <source>
        <strain evidence="6">ATCC 19364 / DSM 1382 / NCIMB 9332 / VKM B-1759</strain>
    </source>
</reference>
<dbReference type="PANTHER" id="PTHR33525:SF3">
    <property type="entry name" value="RIBONUCLEASE Y"/>
    <property type="match status" value="1"/>
</dbReference>
<reference evidence="6" key="2">
    <citation type="submission" date="2013-07" db="EMBL/GenBank/DDBJ databases">
        <authorList>
            <person name="Morais-Silva F.O."/>
            <person name="Rezende A.M."/>
            <person name="Pimentel C."/>
            <person name="Resende D.M."/>
            <person name="Santos C.I."/>
            <person name="Clemente C."/>
            <person name="de Oliveira L.M."/>
            <person name="da Silva S.M."/>
            <person name="Costa D.A."/>
            <person name="Varela-Raposo A."/>
            <person name="Horacio E.C.A."/>
            <person name="Matos M."/>
            <person name="Flores O."/>
            <person name="Ruiz J.C."/>
            <person name="Rodrigues-Pousada C."/>
        </authorList>
    </citation>
    <scope>NUCLEOTIDE SEQUENCE [LARGE SCALE GENOMIC DNA]</scope>
    <source>
        <strain evidence="6">ATCC 19364 / DSM 1382 / NCIMB 9332 / VKM B-1759</strain>
    </source>
</reference>
<dbReference type="eggNOG" id="COG1639">
    <property type="taxonomic scope" value="Bacteria"/>
</dbReference>
<dbReference type="PROSITE" id="PS50110">
    <property type="entry name" value="RESPONSE_REGULATORY"/>
    <property type="match status" value="1"/>
</dbReference>
<dbReference type="InterPro" id="IPR003607">
    <property type="entry name" value="HD/PDEase_dom"/>
</dbReference>
<sequence>MTRRTVLFVDDDPGVLEGMRLTMHSLRREWTGIYAANAEEALHQLEQQAVDVVITDIRMPGMDGVALLRRVQEQHPAAVRVILSGYSEYESNLQSVRPAHQFLSKPCSPAALRETLSRAARLGDLLQREEMRRILLAVESLQTLPAVLTALNLELALPEPSLIKIGRIVEQDPALSASVLKVVNSAFFGLFKHITSPSQAVAYLGTETLRGLALGVHLFSLVPEGSPLAGVIRPLWRHGLQVGQYAKAIAKAEGANQQQAGICFVAGLLHDIGKVIFASNFPEIYPEVLRLQAEEAQPCFQAEKAIFGVDHAEAGGGLLGVWGLPTEIFTAVQWHHHLAGEQEAAGESDEADALQFTPALAVHVANFFDMMERGLIRNPDDVRPEFLDTRSLAARSLLARIPAWREACNALTQSEQAR</sequence>
<dbReference type="AlphaFoldDB" id="T2GBG7"/>
<dbReference type="GO" id="GO:0000160">
    <property type="term" value="P:phosphorelay signal transduction system"/>
    <property type="evidence" value="ECO:0007669"/>
    <property type="project" value="InterPro"/>
</dbReference>
<dbReference type="InterPro" id="IPR001789">
    <property type="entry name" value="Sig_transdc_resp-reg_receiver"/>
</dbReference>
<dbReference type="InterPro" id="IPR011006">
    <property type="entry name" value="CheY-like_superfamily"/>
</dbReference>
<dbReference type="eggNOG" id="COG2204">
    <property type="taxonomic scope" value="Bacteria"/>
</dbReference>
<keyword evidence="6" id="KW-1185">Reference proteome</keyword>
<dbReference type="InterPro" id="IPR006674">
    <property type="entry name" value="HD_domain"/>
</dbReference>
<evidence type="ECO:0000256" key="1">
    <source>
        <dbReference type="PROSITE-ProRule" id="PRU00169"/>
    </source>
</evidence>
<dbReference type="InterPro" id="IPR013976">
    <property type="entry name" value="HDOD"/>
</dbReference>
<dbReference type="Proteomes" id="UP000016587">
    <property type="component" value="Chromosome"/>
</dbReference>
<dbReference type="InterPro" id="IPR052340">
    <property type="entry name" value="RNase_Y/CdgJ"/>
</dbReference>
<feature type="modified residue" description="4-aspartylphosphate" evidence="1">
    <location>
        <position position="56"/>
    </location>
</feature>
<evidence type="ECO:0000259" key="4">
    <source>
        <dbReference type="PROSITE" id="PS51833"/>
    </source>
</evidence>
<dbReference type="RefSeq" id="WP_021760049.1">
    <property type="nucleotide sequence ID" value="NC_022444.1"/>
</dbReference>
<dbReference type="Gene3D" id="3.40.50.2300">
    <property type="match status" value="1"/>
</dbReference>
<dbReference type="OrthoDB" id="9803649at2"/>
<keyword evidence="1" id="KW-0597">Phosphoprotein</keyword>
<dbReference type="CDD" id="cd00077">
    <property type="entry name" value="HDc"/>
    <property type="match status" value="1"/>
</dbReference>
<dbReference type="KEGG" id="dgg:DGI_1406"/>
<dbReference type="HOGENOM" id="CLU_048246_0_0_7"/>
<organism evidence="5 6">
    <name type="scientific">Megalodesulfovibrio gigas (strain ATCC 19364 / DSM 1382 / NCIMB 9332 / VKM B-1759)</name>
    <name type="common">Desulfovibrio gigas</name>
    <dbReference type="NCBI Taxonomy" id="1121448"/>
    <lineage>
        <taxon>Bacteria</taxon>
        <taxon>Pseudomonadati</taxon>
        <taxon>Thermodesulfobacteriota</taxon>
        <taxon>Desulfovibrionia</taxon>
        <taxon>Desulfovibrionales</taxon>
        <taxon>Desulfovibrionaceae</taxon>
        <taxon>Megalodesulfovibrio</taxon>
    </lineage>
</organism>
<accession>T2GBG7</accession>
<feature type="domain" description="Response regulatory" evidence="2">
    <location>
        <begin position="5"/>
        <end position="120"/>
    </location>
</feature>
<name>T2GBG7_MEGG1</name>
<dbReference type="SUPFAM" id="SSF52172">
    <property type="entry name" value="CheY-like"/>
    <property type="match status" value="1"/>
</dbReference>
<dbReference type="SMART" id="SM00471">
    <property type="entry name" value="HDc"/>
    <property type="match status" value="1"/>
</dbReference>
<evidence type="ECO:0000259" key="3">
    <source>
        <dbReference type="PROSITE" id="PS51831"/>
    </source>
</evidence>
<evidence type="ECO:0000259" key="2">
    <source>
        <dbReference type="PROSITE" id="PS50110"/>
    </source>
</evidence>
<feature type="domain" description="HD" evidence="3">
    <location>
        <begin position="235"/>
        <end position="371"/>
    </location>
</feature>
<proteinExistence type="predicted"/>
<evidence type="ECO:0000313" key="6">
    <source>
        <dbReference type="Proteomes" id="UP000016587"/>
    </source>
</evidence>